<name>A0AAE0BA92_9CHLO</name>
<dbReference type="EMBL" id="LGRX02035849">
    <property type="protein sequence ID" value="KAK3232931.1"/>
    <property type="molecule type" value="Genomic_DNA"/>
</dbReference>
<reference evidence="1 2" key="1">
    <citation type="journal article" date="2015" name="Genome Biol. Evol.">
        <title>Comparative Genomics of a Bacterivorous Green Alga Reveals Evolutionary Causalities and Consequences of Phago-Mixotrophic Mode of Nutrition.</title>
        <authorList>
            <person name="Burns J.A."/>
            <person name="Paasch A."/>
            <person name="Narechania A."/>
            <person name="Kim E."/>
        </authorList>
    </citation>
    <scope>NUCLEOTIDE SEQUENCE [LARGE SCALE GENOMIC DNA]</scope>
    <source>
        <strain evidence="1 2">PLY_AMNH</strain>
    </source>
</reference>
<gene>
    <name evidence="1" type="ORF">CYMTET_56748</name>
</gene>
<sequence length="72" mass="7825">MLSVWQNLQGYVSTSTGPAAVNSSYNHPGRGCSAETGEQLSISVLQRRHHSDSFELSATEAINVESTLECRQ</sequence>
<protein>
    <submittedName>
        <fullName evidence="1">Uncharacterized protein</fullName>
    </submittedName>
</protein>
<organism evidence="1 2">
    <name type="scientific">Cymbomonas tetramitiformis</name>
    <dbReference type="NCBI Taxonomy" id="36881"/>
    <lineage>
        <taxon>Eukaryota</taxon>
        <taxon>Viridiplantae</taxon>
        <taxon>Chlorophyta</taxon>
        <taxon>Pyramimonadophyceae</taxon>
        <taxon>Pyramimonadales</taxon>
        <taxon>Pyramimonadaceae</taxon>
        <taxon>Cymbomonas</taxon>
    </lineage>
</organism>
<evidence type="ECO:0000313" key="1">
    <source>
        <dbReference type="EMBL" id="KAK3232931.1"/>
    </source>
</evidence>
<keyword evidence="2" id="KW-1185">Reference proteome</keyword>
<accession>A0AAE0BA92</accession>
<dbReference type="Proteomes" id="UP001190700">
    <property type="component" value="Unassembled WGS sequence"/>
</dbReference>
<evidence type="ECO:0000313" key="2">
    <source>
        <dbReference type="Proteomes" id="UP001190700"/>
    </source>
</evidence>
<dbReference type="AlphaFoldDB" id="A0AAE0BA92"/>
<comment type="caution">
    <text evidence="1">The sequence shown here is derived from an EMBL/GenBank/DDBJ whole genome shotgun (WGS) entry which is preliminary data.</text>
</comment>
<proteinExistence type="predicted"/>